<dbReference type="PANTHER" id="PTHR34504">
    <property type="entry name" value="ANTITOXIN HICB"/>
    <property type="match status" value="1"/>
</dbReference>
<evidence type="ECO:0000313" key="3">
    <source>
        <dbReference type="Proteomes" id="UP000007807"/>
    </source>
</evidence>
<keyword evidence="3" id="KW-1185">Reference proteome</keyword>
<dbReference type="InterPro" id="IPR035069">
    <property type="entry name" value="TTHA1013/TTHA0281-like"/>
</dbReference>
<sequence length="77" mass="8525">MRTLSYRITLRKEPEGGYTVLVPALPGCITYGKTVEEAIEMARDAINGYIESLIEDGEAIPVEEDLIECRLTVEAHA</sequence>
<dbReference type="Proteomes" id="UP000007807">
    <property type="component" value="Chromosome"/>
</dbReference>
<reference evidence="2 3" key="1">
    <citation type="journal article" date="2011" name="J. Bacteriol.">
        <title>Complete genome sequence of Methanosaeta concilii, a specialist in aceticlastic methanogenesis.</title>
        <authorList>
            <person name="Barber R.D."/>
            <person name="Zhang L."/>
            <person name="Harnack M."/>
            <person name="Olson M.V."/>
            <person name="Kaul R."/>
            <person name="Ingram-Smith C."/>
            <person name="Smith K.S."/>
        </authorList>
    </citation>
    <scope>NUCLEOTIDE SEQUENCE [LARGE SCALE GENOMIC DNA]</scope>
    <source>
        <strain evidence="3">ATCC 5969 / DSM 3671 / JCM 10134 / NBRC 103675 / OCM 69 / GP-6</strain>
    </source>
</reference>
<feature type="domain" description="HicB-like antitoxin of toxin-antitoxin system" evidence="1">
    <location>
        <begin position="6"/>
        <end position="66"/>
    </location>
</feature>
<dbReference type="InterPro" id="IPR031807">
    <property type="entry name" value="HicB-like"/>
</dbReference>
<accession>F4BVV1</accession>
<dbReference type="EMBL" id="CP002565">
    <property type="protein sequence ID" value="AEB67211.1"/>
    <property type="molecule type" value="Genomic_DNA"/>
</dbReference>
<organism evidence="2 3">
    <name type="scientific">Methanothrix soehngenii (strain ATCC 5969 / DSM 3671 / JCM 10134 / NBRC 103675 / OCM 69 / GP-6)</name>
    <name type="common">Methanosaeta concilii</name>
    <dbReference type="NCBI Taxonomy" id="990316"/>
    <lineage>
        <taxon>Archaea</taxon>
        <taxon>Methanobacteriati</taxon>
        <taxon>Methanobacteriota</taxon>
        <taxon>Stenosarchaea group</taxon>
        <taxon>Methanomicrobia</taxon>
        <taxon>Methanotrichales</taxon>
        <taxon>Methanotrichaceae</taxon>
        <taxon>Methanothrix</taxon>
    </lineage>
</organism>
<evidence type="ECO:0000259" key="1">
    <source>
        <dbReference type="Pfam" id="PF15919"/>
    </source>
</evidence>
<dbReference type="AlphaFoldDB" id="F4BVV1"/>
<dbReference type="RefSeq" id="WP_013718273.1">
    <property type="nucleotide sequence ID" value="NC_015416.1"/>
</dbReference>
<dbReference type="InterPro" id="IPR051404">
    <property type="entry name" value="TA_system_antitoxin"/>
</dbReference>
<dbReference type="PANTHER" id="PTHR34504:SF2">
    <property type="entry name" value="UPF0150 PROTEIN SSL0259"/>
    <property type="match status" value="1"/>
</dbReference>
<dbReference type="KEGG" id="mcj:MCON_0347"/>
<dbReference type="InParanoid" id="F4BVV1"/>
<dbReference type="SUPFAM" id="SSF143100">
    <property type="entry name" value="TTHA1013/TTHA0281-like"/>
    <property type="match status" value="1"/>
</dbReference>
<dbReference type="OrthoDB" id="146249at2157"/>
<dbReference type="Gene3D" id="3.30.160.250">
    <property type="match status" value="1"/>
</dbReference>
<protein>
    <submittedName>
        <fullName evidence="2">Uncharacterized protein family (UPF0150)</fullName>
    </submittedName>
</protein>
<dbReference type="Pfam" id="PF15919">
    <property type="entry name" value="HicB_lk_antitox"/>
    <property type="match status" value="1"/>
</dbReference>
<gene>
    <name evidence="2" type="ordered locus">MCON_0347</name>
</gene>
<proteinExistence type="predicted"/>
<name>F4BVV1_METSG</name>
<dbReference type="HOGENOM" id="CLU_114047_2_2_2"/>
<evidence type="ECO:0000313" key="2">
    <source>
        <dbReference type="EMBL" id="AEB67211.1"/>
    </source>
</evidence>
<dbReference type="GeneID" id="10460111"/>